<sequence length="183" mass="20470">MAQIATIETGNQPRLSAEASAESVRLLRELLVSHQAELHLRGEMTISDSLQAAARQEIYRAVEGIDKRMRLDTGANLPTLDYLLSTQNQRYVLVTATQGFTRTPNNYSGQVAKSIGVGVLTMGMMVPIAIKAKSIICLFIYDRQQKAIVYYNHTPPPAEREPLNQAVLERQLRTMLAKDFPLR</sequence>
<keyword evidence="2" id="KW-1185">Reference proteome</keyword>
<comment type="caution">
    <text evidence="1">The sequence shown here is derived from an EMBL/GenBank/DDBJ whole genome shotgun (WGS) entry which is preliminary data.</text>
</comment>
<dbReference type="EMBL" id="JAAVTK010000016">
    <property type="protein sequence ID" value="NKI91420.1"/>
    <property type="molecule type" value="Genomic_DNA"/>
</dbReference>
<dbReference type="RefSeq" id="WP_168674986.1">
    <property type="nucleotide sequence ID" value="NZ_JAAVTK010000016.1"/>
</dbReference>
<dbReference type="Proteomes" id="UP000717634">
    <property type="component" value="Unassembled WGS sequence"/>
</dbReference>
<accession>A0ABX1HNL9</accession>
<gene>
    <name evidence="1" type="ORF">HBN54_004037</name>
</gene>
<name>A0ABX1HNL9_9BACT</name>
<evidence type="ECO:0000313" key="1">
    <source>
        <dbReference type="EMBL" id="NKI91420.1"/>
    </source>
</evidence>
<evidence type="ECO:0008006" key="3">
    <source>
        <dbReference type="Google" id="ProtNLM"/>
    </source>
</evidence>
<evidence type="ECO:0000313" key="2">
    <source>
        <dbReference type="Proteomes" id="UP000717634"/>
    </source>
</evidence>
<protein>
    <recommendedName>
        <fullName evidence="3">DUF4154 domain-containing protein</fullName>
    </recommendedName>
</protein>
<reference evidence="1 2" key="1">
    <citation type="submission" date="2020-03" db="EMBL/GenBank/DDBJ databases">
        <title>Genomic Encyclopedia of Type Strains, Phase IV (KMG-V): Genome sequencing to study the core and pangenomes of soil and plant-associated prokaryotes.</title>
        <authorList>
            <person name="Whitman W."/>
        </authorList>
    </citation>
    <scope>NUCLEOTIDE SEQUENCE [LARGE SCALE GENOMIC DNA]</scope>
    <source>
        <strain evidence="1 2">1B</strain>
    </source>
</reference>
<organism evidence="1 2">
    <name type="scientific">Hymenobacter artigasi</name>
    <dbReference type="NCBI Taxonomy" id="2719616"/>
    <lineage>
        <taxon>Bacteria</taxon>
        <taxon>Pseudomonadati</taxon>
        <taxon>Bacteroidota</taxon>
        <taxon>Cytophagia</taxon>
        <taxon>Cytophagales</taxon>
        <taxon>Hymenobacteraceae</taxon>
        <taxon>Hymenobacter</taxon>
    </lineage>
</organism>
<proteinExistence type="predicted"/>